<dbReference type="PANTHER" id="PTHR42354:SF1">
    <property type="entry name" value="C2H2-TYPE DOMAIN-CONTAINING PROTEIN"/>
    <property type="match status" value="1"/>
</dbReference>
<dbReference type="Proteomes" id="UP001303160">
    <property type="component" value="Unassembled WGS sequence"/>
</dbReference>
<evidence type="ECO:0000313" key="3">
    <source>
        <dbReference type="Proteomes" id="UP001303160"/>
    </source>
</evidence>
<feature type="compositionally biased region" description="Polar residues" evidence="1">
    <location>
        <begin position="214"/>
        <end position="228"/>
    </location>
</feature>
<reference evidence="2" key="1">
    <citation type="journal article" date="2023" name="Mol. Phylogenet. Evol.">
        <title>Genome-scale phylogeny and comparative genomics of the fungal order Sordariales.</title>
        <authorList>
            <person name="Hensen N."/>
            <person name="Bonometti L."/>
            <person name="Westerberg I."/>
            <person name="Brannstrom I.O."/>
            <person name="Guillou S."/>
            <person name="Cros-Aarteil S."/>
            <person name="Calhoun S."/>
            <person name="Haridas S."/>
            <person name="Kuo A."/>
            <person name="Mondo S."/>
            <person name="Pangilinan J."/>
            <person name="Riley R."/>
            <person name="LaButti K."/>
            <person name="Andreopoulos B."/>
            <person name="Lipzen A."/>
            <person name="Chen C."/>
            <person name="Yan M."/>
            <person name="Daum C."/>
            <person name="Ng V."/>
            <person name="Clum A."/>
            <person name="Steindorff A."/>
            <person name="Ohm R.A."/>
            <person name="Martin F."/>
            <person name="Silar P."/>
            <person name="Natvig D.O."/>
            <person name="Lalanne C."/>
            <person name="Gautier V."/>
            <person name="Ament-Velasquez S.L."/>
            <person name="Kruys A."/>
            <person name="Hutchinson M.I."/>
            <person name="Powell A.J."/>
            <person name="Barry K."/>
            <person name="Miller A.N."/>
            <person name="Grigoriev I.V."/>
            <person name="Debuchy R."/>
            <person name="Gladieux P."/>
            <person name="Hiltunen Thoren M."/>
            <person name="Johannesson H."/>
        </authorList>
    </citation>
    <scope>NUCLEOTIDE SEQUENCE</scope>
    <source>
        <strain evidence="2">CBS 315.58</strain>
    </source>
</reference>
<accession>A0AAN6X877</accession>
<proteinExistence type="predicted"/>
<organism evidence="2 3">
    <name type="scientific">Triangularia verruculosa</name>
    <dbReference type="NCBI Taxonomy" id="2587418"/>
    <lineage>
        <taxon>Eukaryota</taxon>
        <taxon>Fungi</taxon>
        <taxon>Dikarya</taxon>
        <taxon>Ascomycota</taxon>
        <taxon>Pezizomycotina</taxon>
        <taxon>Sordariomycetes</taxon>
        <taxon>Sordariomycetidae</taxon>
        <taxon>Sordariales</taxon>
        <taxon>Podosporaceae</taxon>
        <taxon>Triangularia</taxon>
    </lineage>
</organism>
<comment type="caution">
    <text evidence="2">The sequence shown here is derived from an EMBL/GenBank/DDBJ whole genome shotgun (WGS) entry which is preliminary data.</text>
</comment>
<name>A0AAN6X877_9PEZI</name>
<evidence type="ECO:0000256" key="1">
    <source>
        <dbReference type="SAM" id="MobiDB-lite"/>
    </source>
</evidence>
<evidence type="ECO:0000313" key="2">
    <source>
        <dbReference type="EMBL" id="KAK4195268.1"/>
    </source>
</evidence>
<reference evidence="2" key="2">
    <citation type="submission" date="2023-05" db="EMBL/GenBank/DDBJ databases">
        <authorList>
            <consortium name="Lawrence Berkeley National Laboratory"/>
            <person name="Steindorff A."/>
            <person name="Hensen N."/>
            <person name="Bonometti L."/>
            <person name="Westerberg I."/>
            <person name="Brannstrom I.O."/>
            <person name="Guillou S."/>
            <person name="Cros-Aarteil S."/>
            <person name="Calhoun S."/>
            <person name="Haridas S."/>
            <person name="Kuo A."/>
            <person name="Mondo S."/>
            <person name="Pangilinan J."/>
            <person name="Riley R."/>
            <person name="Labutti K."/>
            <person name="Andreopoulos B."/>
            <person name="Lipzen A."/>
            <person name="Chen C."/>
            <person name="Yanf M."/>
            <person name="Daum C."/>
            <person name="Ng V."/>
            <person name="Clum A."/>
            <person name="Ohm R."/>
            <person name="Martin F."/>
            <person name="Silar P."/>
            <person name="Natvig D."/>
            <person name="Lalanne C."/>
            <person name="Gautier V."/>
            <person name="Ament-Velasquez S.L."/>
            <person name="Kruys A."/>
            <person name="Hutchinson M.I."/>
            <person name="Powell A.J."/>
            <person name="Barry K."/>
            <person name="Miller A.N."/>
            <person name="Grigoriev I.V."/>
            <person name="Debuchy R."/>
            <person name="Gladieux P."/>
            <person name="Thoren M.H."/>
            <person name="Johannesson H."/>
        </authorList>
    </citation>
    <scope>NUCLEOTIDE SEQUENCE</scope>
    <source>
        <strain evidence="2">CBS 315.58</strain>
    </source>
</reference>
<feature type="region of interest" description="Disordered" evidence="1">
    <location>
        <begin position="214"/>
        <end position="274"/>
    </location>
</feature>
<dbReference type="EMBL" id="MU864019">
    <property type="protein sequence ID" value="KAK4195268.1"/>
    <property type="molecule type" value="Genomic_DNA"/>
</dbReference>
<gene>
    <name evidence="2" type="ORF">QBC40DRAFT_289364</name>
</gene>
<protein>
    <submittedName>
        <fullName evidence="2">Uncharacterized protein</fullName>
    </submittedName>
</protein>
<dbReference type="AlphaFoldDB" id="A0AAN6X877"/>
<keyword evidence="3" id="KW-1185">Reference proteome</keyword>
<dbReference type="PANTHER" id="PTHR42354">
    <property type="entry name" value="C2H2-TYPE DOMAIN-CONTAINING PROTEIN"/>
    <property type="match status" value="1"/>
</dbReference>
<sequence>MSEAVAASLASPDCTASPGGLARVDGLVERLASAFDAGLEFYQIWLQKQQAENSYHHHLQHTRSLAAQHRARPIKCAVSTSLELSGYRIQSTYQIAFTLIGPGFAAGDDQTRQALTTNLLVLESKIQSLCQTIIHSLHYEQPLPLPLNEVYQCSEKVRIQSVAALSQQYRRMASDGRPSLPQTLPVPRPKRMSALLDELDEADLLFPQRLRSALTSLPGNDNGSGSDRTTIEKPIEAESEDPVLAELRSNPPSPPLTPKARSESFWSASRVDVR</sequence>